<organism evidence="2 3">
    <name type="scientific">Pandoraea pnomenusa</name>
    <dbReference type="NCBI Taxonomy" id="93220"/>
    <lineage>
        <taxon>Bacteria</taxon>
        <taxon>Pseudomonadati</taxon>
        <taxon>Pseudomonadota</taxon>
        <taxon>Betaproteobacteria</taxon>
        <taxon>Burkholderiales</taxon>
        <taxon>Burkholderiaceae</taxon>
        <taxon>Pandoraea</taxon>
    </lineage>
</organism>
<evidence type="ECO:0000313" key="3">
    <source>
        <dbReference type="Proteomes" id="UP000254573"/>
    </source>
</evidence>
<dbReference type="SUPFAM" id="SSF56112">
    <property type="entry name" value="Protein kinase-like (PK-like)"/>
    <property type="match status" value="1"/>
</dbReference>
<name>A0A378YFU9_9BURK</name>
<proteinExistence type="predicted"/>
<dbReference type="InterPro" id="IPR054466">
    <property type="entry name" value="OspG_kinase"/>
</dbReference>
<evidence type="ECO:0000313" key="2">
    <source>
        <dbReference type="EMBL" id="SUA75287.1"/>
    </source>
</evidence>
<sequence length="412" mass="45205">MFSIVLTPVVFPSPPSTARPGAQAGIRLPEHDPARASTHALHADSPNPYATLNVVHDSRPLDAFIGYPVEQQCVIPGERSRVFREIGNTGYAIKVYDDTHTAARPERGLARANHEVACFNALYGPGGAEVFVTCDARLCVRMRLLAGMPVRGMLPSALGSKAQVNESLYALRRQLIESGVIHHGLHAENLLYHEGAFLPIGFREAYVTPVKSHSLFAVNDCQLDYTRHQLFALIDSRSPEIAETTATRADLLGEDVAQALHPRCGYVSPDPRDASQVYKLLFRFHLPDFWAGAPEGPAKLGRAIREKRMFEAYYGEGSARLVRTRDGDIFLHMQRMTGKPLTAGTVDADKLYDLLFAMNERLLARGILHAGCFANSGVLFDAATDRLNPLSFGDAWPSPDVPEARADARHSG</sequence>
<dbReference type="KEGG" id="ppnm:LV28_03845"/>
<dbReference type="Gene3D" id="3.30.200.20">
    <property type="entry name" value="Phosphorylase Kinase, domain 1"/>
    <property type="match status" value="2"/>
</dbReference>
<evidence type="ECO:0000259" key="1">
    <source>
        <dbReference type="Pfam" id="PF22303"/>
    </source>
</evidence>
<dbReference type="STRING" id="93220.A6P55_00795"/>
<protein>
    <recommendedName>
        <fullName evidence="1">Kinase OspG kinase domain-containing protein</fullName>
    </recommendedName>
</protein>
<dbReference type="Pfam" id="PF22303">
    <property type="entry name" value="OspG_kinase"/>
    <property type="match status" value="1"/>
</dbReference>
<gene>
    <name evidence="2" type="ORF">NCTC13160_00757</name>
</gene>
<dbReference type="Proteomes" id="UP000254573">
    <property type="component" value="Unassembled WGS sequence"/>
</dbReference>
<dbReference type="EMBL" id="UGSG01000001">
    <property type="protein sequence ID" value="SUA75287.1"/>
    <property type="molecule type" value="Genomic_DNA"/>
</dbReference>
<accession>A0A378YFU9</accession>
<feature type="domain" description="Kinase OspG kinase" evidence="1">
    <location>
        <begin position="301"/>
        <end position="395"/>
    </location>
</feature>
<dbReference type="Gene3D" id="1.10.510.10">
    <property type="entry name" value="Transferase(Phosphotransferase) domain 1"/>
    <property type="match status" value="1"/>
</dbReference>
<reference evidence="2 3" key="1">
    <citation type="submission" date="2018-06" db="EMBL/GenBank/DDBJ databases">
        <authorList>
            <consortium name="Pathogen Informatics"/>
            <person name="Doyle S."/>
        </authorList>
    </citation>
    <scope>NUCLEOTIDE SEQUENCE [LARGE SCALE GENOMIC DNA]</scope>
    <source>
        <strain evidence="2 3">NCTC13160</strain>
    </source>
</reference>
<dbReference type="InterPro" id="IPR011009">
    <property type="entry name" value="Kinase-like_dom_sf"/>
</dbReference>
<dbReference type="AlphaFoldDB" id="A0A378YFU9"/>